<accession>A0A0G3EH39</accession>
<reference evidence="3" key="1">
    <citation type="submission" date="2015-02" db="EMBL/GenBank/DDBJ databases">
        <title>Description and complete genome sequence of the first cultured representative of the subdivision 5 of the Verrucomicrobia phylum.</title>
        <authorList>
            <person name="Spring S."/>
            <person name="Bunk B."/>
            <person name="Sproer C."/>
            <person name="Klenk H.-P."/>
        </authorList>
    </citation>
    <scope>NUCLEOTIDE SEQUENCE [LARGE SCALE GENOMIC DNA]</scope>
    <source>
        <strain evidence="3">L21-Fru-AB</strain>
    </source>
</reference>
<dbReference type="STRING" id="1307763.L21SP4_02448"/>
<gene>
    <name evidence="2" type="ORF">L21SP4_02448</name>
</gene>
<dbReference type="Proteomes" id="UP000035268">
    <property type="component" value="Chromosome"/>
</dbReference>
<feature type="domain" description="Methanolan biosynthesis EpsI" evidence="1">
    <location>
        <begin position="14"/>
        <end position="186"/>
    </location>
</feature>
<keyword evidence="3" id="KW-1185">Reference proteome</keyword>
<protein>
    <submittedName>
        <fullName evidence="2">EpsI family protein</fullName>
    </submittedName>
</protein>
<dbReference type="Pfam" id="PF11984">
    <property type="entry name" value="DUF3485"/>
    <property type="match status" value="1"/>
</dbReference>
<evidence type="ECO:0000313" key="3">
    <source>
        <dbReference type="Proteomes" id="UP000035268"/>
    </source>
</evidence>
<evidence type="ECO:0000259" key="1">
    <source>
        <dbReference type="Pfam" id="PF11984"/>
    </source>
</evidence>
<evidence type="ECO:0000313" key="2">
    <source>
        <dbReference type="EMBL" id="AKJ65673.1"/>
    </source>
</evidence>
<dbReference type="AlphaFoldDB" id="A0A0G3EH39"/>
<dbReference type="OrthoDB" id="9797363at2"/>
<dbReference type="RefSeq" id="WP_052882874.1">
    <property type="nucleotide sequence ID" value="NZ_CP010904.1"/>
</dbReference>
<dbReference type="InterPro" id="IPR014263">
    <property type="entry name" value="Methanolan_biosynth_EpsI"/>
</dbReference>
<organism evidence="2 3">
    <name type="scientific">Kiritimatiella glycovorans</name>
    <dbReference type="NCBI Taxonomy" id="1307763"/>
    <lineage>
        <taxon>Bacteria</taxon>
        <taxon>Pseudomonadati</taxon>
        <taxon>Kiritimatiellota</taxon>
        <taxon>Kiritimatiellia</taxon>
        <taxon>Kiritimatiellales</taxon>
        <taxon>Kiritimatiellaceae</taxon>
        <taxon>Kiritimatiella</taxon>
    </lineage>
</organism>
<sequence>MKIDRRTGTAWLLAAVVLLIGAAGSRMVLQSFGRVFDKEKLPLRRSFETIPIETGNYRCREESRELPEAVQASLNADAHLTRLYRDRRFRPQEPGAWIRLHLAYYSGMTDTSVGHRPEICYTAAGAETVSGEQVRLRLGADGVEREIPATLFRYRRPGDERTESVVYFFLGNGKVFGTPLGVRLLDLNLDDRYSYWCKVEVQTIGVRRGPLARRVASEFLDAVLPAVEACMPAWPPDKHRAP</sequence>
<proteinExistence type="predicted"/>
<name>A0A0G3EH39_9BACT</name>
<reference evidence="2 3" key="2">
    <citation type="journal article" date="2016" name="ISME J.">
        <title>Characterization of the first cultured representative of Verrucomicrobia subdivision 5 indicates the proposal of a novel phylum.</title>
        <authorList>
            <person name="Spring S."/>
            <person name="Bunk B."/>
            <person name="Sproer C."/>
            <person name="Schumann P."/>
            <person name="Rohde M."/>
            <person name="Tindall B.J."/>
            <person name="Klenk H.P."/>
        </authorList>
    </citation>
    <scope>NUCLEOTIDE SEQUENCE [LARGE SCALE GENOMIC DNA]</scope>
    <source>
        <strain evidence="2 3">L21-Fru-AB</strain>
    </source>
</reference>
<dbReference type="KEGG" id="vbl:L21SP4_02448"/>
<dbReference type="EMBL" id="CP010904">
    <property type="protein sequence ID" value="AKJ65673.1"/>
    <property type="molecule type" value="Genomic_DNA"/>
</dbReference>